<evidence type="ECO:0000313" key="3">
    <source>
        <dbReference type="Proteomes" id="UP000184330"/>
    </source>
</evidence>
<dbReference type="InterPro" id="IPR036188">
    <property type="entry name" value="FAD/NAD-bd_sf"/>
</dbReference>
<evidence type="ECO:0000256" key="1">
    <source>
        <dbReference type="ARBA" id="ARBA00010139"/>
    </source>
</evidence>
<dbReference type="SUPFAM" id="SSF51905">
    <property type="entry name" value="FAD/NAD(P)-binding domain"/>
    <property type="match status" value="1"/>
</dbReference>
<protein>
    <submittedName>
        <fullName evidence="2">Related to steroid monooxygenase</fullName>
    </submittedName>
</protein>
<dbReference type="PANTHER" id="PTHR42877:SF12">
    <property type="entry name" value="MONOOXYGENASE"/>
    <property type="match status" value="1"/>
</dbReference>
<dbReference type="OrthoDB" id="74360at2759"/>
<reference evidence="2 3" key="1">
    <citation type="submission" date="2016-03" db="EMBL/GenBank/DDBJ databases">
        <authorList>
            <person name="Ploux O."/>
        </authorList>
    </citation>
    <scope>NUCLEOTIDE SEQUENCE [LARGE SCALE GENOMIC DNA]</scope>
    <source>
        <strain evidence="2 3">UAMH 11012</strain>
    </source>
</reference>
<dbReference type="GO" id="GO:0004497">
    <property type="term" value="F:monooxygenase activity"/>
    <property type="evidence" value="ECO:0007669"/>
    <property type="project" value="UniProtKB-KW"/>
</dbReference>
<organism evidence="2 3">
    <name type="scientific">Phialocephala subalpina</name>
    <dbReference type="NCBI Taxonomy" id="576137"/>
    <lineage>
        <taxon>Eukaryota</taxon>
        <taxon>Fungi</taxon>
        <taxon>Dikarya</taxon>
        <taxon>Ascomycota</taxon>
        <taxon>Pezizomycotina</taxon>
        <taxon>Leotiomycetes</taxon>
        <taxon>Helotiales</taxon>
        <taxon>Mollisiaceae</taxon>
        <taxon>Phialocephala</taxon>
        <taxon>Phialocephala fortinii species complex</taxon>
    </lineage>
</organism>
<dbReference type="EMBL" id="FJOG01000064">
    <property type="protein sequence ID" value="CZR69046.1"/>
    <property type="molecule type" value="Genomic_DNA"/>
</dbReference>
<keyword evidence="2" id="KW-0503">Monooxygenase</keyword>
<dbReference type="InterPro" id="IPR051209">
    <property type="entry name" value="FAD-bind_Monooxygenase_sf"/>
</dbReference>
<comment type="similarity">
    <text evidence="1">Belongs to the FAD-binding monooxygenase family.</text>
</comment>
<evidence type="ECO:0000313" key="2">
    <source>
        <dbReference type="EMBL" id="CZR69046.1"/>
    </source>
</evidence>
<dbReference type="Pfam" id="PF13450">
    <property type="entry name" value="NAD_binding_8"/>
    <property type="match status" value="1"/>
</dbReference>
<accession>A0A1L7XVI5</accession>
<keyword evidence="2" id="KW-0560">Oxidoreductase</keyword>
<name>A0A1L7XVI5_9HELO</name>
<proteinExistence type="inferred from homology"/>
<gene>
    <name evidence="2" type="ORF">PAC_18947</name>
</gene>
<dbReference type="PANTHER" id="PTHR42877">
    <property type="entry name" value="L-ORNITHINE N(5)-MONOOXYGENASE-RELATED"/>
    <property type="match status" value="1"/>
</dbReference>
<sequence>MATAAALEAVKYFQTLLPELPDPAGPTKAYRDQDELAYVLSQIPMGTPRAVKIIVVGAGFSGLCFAREVDVGTLKSACLTVYEKNNNVGGTWYENRYPGCACDIPSHNYQFSWAPNPRFKSYYAGQPDIQAYIDAMADQHNLRQYVKTSHKVVGARWIEERQKWEVAVRRTDGRDLTVSNRSDTSGEVGEIFMDECDVLVNGTGFVNEWKWPSIPQRETFKGQILHSASWNTKSDLKGHTVALIGNGSSGVQILPAILDKAKKIYVFMRSPTWITAGFAQKFAGPDGSNVTFTQEQKDHWAENPDDYLQYRKEVENELNGRFRLYLKDSLEQQAAKDFSIKQMQEKLAKKPELLKVLIPDFAVGCRRPTPGNGYLEALCADKVEVIWGEIDSFTPNGLRSASGVEVSVDTIICATGFNITFSPRFPVIGRNGVDLGKVWDDNPECYLSMTAANMPNYLVYLGPGSPLGHGSVTSSIEILTAYMIDLVTKLQTENYGSFCPKSHIPGAWQKHALKWLEKTSWNTPCVSTFKNGTKDGPLVSLHPGSRLQYFKLLQTRRYEDFDWMSLCPDTDLTFAWTANGFTLEEAERKPGFDPT</sequence>
<keyword evidence="3" id="KW-1185">Reference proteome</keyword>
<dbReference type="Proteomes" id="UP000184330">
    <property type="component" value="Unassembled WGS sequence"/>
</dbReference>
<dbReference type="AlphaFoldDB" id="A0A1L7XVI5"/>
<dbReference type="Gene3D" id="3.50.50.60">
    <property type="entry name" value="FAD/NAD(P)-binding domain"/>
    <property type="match status" value="2"/>
</dbReference>